<comment type="similarity">
    <text evidence="1">Belongs to the THADA family.</text>
</comment>
<dbReference type="GO" id="GO:0017176">
    <property type="term" value="F:phosphatidylinositol N-acetylglucosaminyltransferase activity"/>
    <property type="evidence" value="ECO:0007669"/>
    <property type="project" value="UniProtKB-EC"/>
</dbReference>
<evidence type="ECO:0000256" key="1">
    <source>
        <dbReference type="ARBA" id="ARBA00010409"/>
    </source>
</evidence>
<evidence type="ECO:0000313" key="8">
    <source>
        <dbReference type="Proteomes" id="UP001214603"/>
    </source>
</evidence>
<dbReference type="Pfam" id="PF25150">
    <property type="entry name" value="TPR_Trm732"/>
    <property type="match status" value="1"/>
</dbReference>
<dbReference type="InterPro" id="IPR051954">
    <property type="entry name" value="tRNA_methyltransferase_THADA"/>
</dbReference>
<sequence>MLDARGAGAGAPDVRAATDAVYAALDAHRWSDALVQALDLVQTPHALDTRPGSTLSAGLDALEAGAQRVCEARPPIDTRVWPLAHARLTAALQLTHTSTVNRARRALLALLDVAPPAWSEALFADALAEPDTQASLVLAEALVTHGGTAVVASHGVRPFFAALLDAMQAGRGSVSRRSRLAIALVSACRAERQPLDVWLPCVAHTLVHAEDRGAENVVAHFVHPLLDAWPGVLRALLDALGDAAEAAEAPDAVRALLAVLRAAKMRELCVLVDDASDAPDTPDTPEAPDAPDADARVRVPCAVLHTCIASAAPRLQVAALALTVESKTPAALFEPAELDVVRAFFTASLTLPSAVARKDSIALFVKLLVRMRVGMHALQKQTPPPPRLAAMHALLRDLFAQVLQATHPGAPYACTILSVSLLFLLLEASLALPSPGAELAQFPLQDAVRALHKAKQTYPGHAPFPGVAPSAALTQRLLVLASENTYDDIQQAATLLLLRLARVPDAGLHDPVFVRTHIVVPSLARLGALKDSDAYAAVQLLRLYHACTAAEDADAVLAHVEDAAYAVHPHAHAARPPPPLLPPPPPGAWTARLLHTHLALLDARLAYAETHGVAAASHAHALHGTLAGVHLLVAHAPDAVDDAALDVLDACVRRTWSLAAPVLCAAAPEGGAGGDRDEGDAESDAESDAEPAPEPAPELHHAMRLADTLDTPAYQRILSYAWRAIKEAAALYATVLGARPAERVRDADLFLEWLLRIRHRGAFSTVYPQYERVARTLLQRHTAAPTAWLEQLLARLDAHAEQLSTTRRSAGIGYAVLALLGAHGRDAAPLVTRTVADLVRMSQNAHPVRTIHALNVLRVLVLDSGLAPAMRAHLGAALARAVACFCSPHWGVRNASMMLCSAICTRYYGIHALADVGASTRPLDALLDASPALGDALVHTLATESQRVGAADLAAVGHGSALYTVLLLLSTVRDAHGHALPHAALCAHVERCTASANGAIRAQAAACLAALLPRDEHASFAARAWRDASLRDQNALHGRLLVLRAVHAHVDLARLDLLQANPCPMTVAAFLAVAHDALRRGDVGRAALAPVAAWVRTLLGAACAREDSHGCPAAMHRLVRDPFLAWALPPALALALDLHALPPIDSLLHASAPADVAGAALRVLSPACTEARARAAALGALGCDAAHLHTCAVDVALAAHAARDVRIAAARLAHALHTAGAACDWHARRAPLLVAACAAPAVGVRHALLPLLGAAAYAAGDAGADIGTPPPADARDEPYVHACLAVWDACADDAAPLGARLGTAHALAALLARALRAPGVRFRVRRLLLRLLHDDSAEVRDVACGIVSRDAAGGVAYGALAPFARVLDALRVGDVRNTEHLWDVLCDTAPAAFARDAASLLTAGTSRPTHAATPPRGAAAALFPSEDANQYYDRAADVLRAHRFFAARRLPVPPALADALEAAPDAAPDAARGASFVEALRAALLGDLRAALRGAARPAAVDAALHALLVAPERVPERRTHRIAYADAH</sequence>
<dbReference type="InterPro" id="IPR019442">
    <property type="entry name" value="THADA/TRM732_DUF2428"/>
</dbReference>
<evidence type="ECO:0000259" key="6">
    <source>
        <dbReference type="Pfam" id="PF25151"/>
    </source>
</evidence>
<keyword evidence="7" id="KW-0808">Transferase</keyword>
<dbReference type="EMBL" id="CP119942">
    <property type="protein sequence ID" value="WFD04671.1"/>
    <property type="molecule type" value="Genomic_DNA"/>
</dbReference>
<feature type="domain" description="tRNA (32-2'-O)-methyltransferase regulator THADA-like C-terminal TPR repeats region" evidence="6">
    <location>
        <begin position="893"/>
        <end position="1045"/>
    </location>
</feature>
<dbReference type="Proteomes" id="UP001214603">
    <property type="component" value="Chromosome 9"/>
</dbReference>
<dbReference type="PANTHER" id="PTHR14387">
    <property type="entry name" value="THADA/DEATH RECEPTOR INTERACTING PROTEIN"/>
    <property type="match status" value="1"/>
</dbReference>
<keyword evidence="8" id="KW-1185">Reference proteome</keyword>
<evidence type="ECO:0000256" key="2">
    <source>
        <dbReference type="ARBA" id="ARBA00022694"/>
    </source>
</evidence>
<dbReference type="InterPro" id="IPR016024">
    <property type="entry name" value="ARM-type_fold"/>
</dbReference>
<evidence type="ECO:0000259" key="5">
    <source>
        <dbReference type="Pfam" id="PF25150"/>
    </source>
</evidence>
<name>A0AAF0IY04_9BASI</name>
<feature type="region of interest" description="Disordered" evidence="3">
    <location>
        <begin position="669"/>
        <end position="698"/>
    </location>
</feature>
<accession>A0AAF0IY04</accession>
<keyword evidence="7" id="KW-0328">Glycosyltransferase</keyword>
<feature type="domain" description="DUF2428" evidence="4">
    <location>
        <begin position="649"/>
        <end position="890"/>
    </location>
</feature>
<gene>
    <name evidence="7" type="primary">SPT14_1</name>
    <name evidence="7" type="ORF">MOBT1_003385</name>
</gene>
<dbReference type="EC" id="2.4.1.198" evidence="7"/>
<dbReference type="SUPFAM" id="SSF48371">
    <property type="entry name" value="ARM repeat"/>
    <property type="match status" value="1"/>
</dbReference>
<feature type="domain" description="tRNA (32-2'-O)-methyltransferase regulator THADA-like TPR repeats region" evidence="5">
    <location>
        <begin position="196"/>
        <end position="431"/>
    </location>
</feature>
<dbReference type="Pfam" id="PF25151">
    <property type="entry name" value="TPR_Trm732_C"/>
    <property type="match status" value="1"/>
</dbReference>
<evidence type="ECO:0000259" key="4">
    <source>
        <dbReference type="Pfam" id="PF10350"/>
    </source>
</evidence>
<dbReference type="GO" id="GO:0005829">
    <property type="term" value="C:cytosol"/>
    <property type="evidence" value="ECO:0007669"/>
    <property type="project" value="TreeGrafter"/>
</dbReference>
<dbReference type="GO" id="GO:0030488">
    <property type="term" value="P:tRNA methylation"/>
    <property type="evidence" value="ECO:0007669"/>
    <property type="project" value="TreeGrafter"/>
</dbReference>
<dbReference type="Pfam" id="PF10350">
    <property type="entry name" value="DUF2428"/>
    <property type="match status" value="1"/>
</dbReference>
<evidence type="ECO:0000313" key="7">
    <source>
        <dbReference type="EMBL" id="WFD04671.1"/>
    </source>
</evidence>
<dbReference type="InterPro" id="IPR056843">
    <property type="entry name" value="THADA-like_TPR"/>
</dbReference>
<feature type="compositionally biased region" description="Acidic residues" evidence="3">
    <location>
        <begin position="677"/>
        <end position="691"/>
    </location>
</feature>
<protein>
    <submittedName>
        <fullName evidence="7">Phosphatidylinositol N-acetylglucosaminyltransferase</fullName>
        <ecNumber evidence="7">2.4.1.198</ecNumber>
    </submittedName>
</protein>
<dbReference type="InterPro" id="IPR056842">
    <property type="entry name" value="THADA-like_TPR_C"/>
</dbReference>
<reference evidence="7" key="1">
    <citation type="submission" date="2023-03" db="EMBL/GenBank/DDBJ databases">
        <title>Mating type loci evolution in Malassezia.</title>
        <authorList>
            <person name="Coelho M.A."/>
        </authorList>
    </citation>
    <scope>NUCLEOTIDE SEQUENCE</scope>
    <source>
        <strain evidence="7">CBS 7876</strain>
    </source>
</reference>
<organism evidence="7 8">
    <name type="scientific">Malassezia obtusa</name>
    <dbReference type="NCBI Taxonomy" id="76774"/>
    <lineage>
        <taxon>Eukaryota</taxon>
        <taxon>Fungi</taxon>
        <taxon>Dikarya</taxon>
        <taxon>Basidiomycota</taxon>
        <taxon>Ustilaginomycotina</taxon>
        <taxon>Malasseziomycetes</taxon>
        <taxon>Malasseziales</taxon>
        <taxon>Malasseziaceae</taxon>
        <taxon>Malassezia</taxon>
    </lineage>
</organism>
<dbReference type="PANTHER" id="PTHR14387:SF0">
    <property type="entry name" value="DUF2428 DOMAIN-CONTAINING PROTEIN"/>
    <property type="match status" value="1"/>
</dbReference>
<keyword evidence="2" id="KW-0819">tRNA processing</keyword>
<evidence type="ECO:0000256" key="3">
    <source>
        <dbReference type="SAM" id="MobiDB-lite"/>
    </source>
</evidence>
<proteinExistence type="inferred from homology"/>